<protein>
    <recommendedName>
        <fullName evidence="3">DUF2946 family protein</fullName>
    </recommendedName>
</protein>
<dbReference type="RefSeq" id="WP_114771397.1">
    <property type="nucleotide sequence ID" value="NZ_QQBB01000007.1"/>
</dbReference>
<dbReference type="EMBL" id="QQBB01000007">
    <property type="protein sequence ID" value="RDI57160.1"/>
    <property type="molecule type" value="Genomic_DNA"/>
</dbReference>
<evidence type="ECO:0000313" key="1">
    <source>
        <dbReference type="EMBL" id="RDI57160.1"/>
    </source>
</evidence>
<reference evidence="1 2" key="1">
    <citation type="submission" date="2018-07" db="EMBL/GenBank/DDBJ databases">
        <title>Genomic Encyclopedia of Type Strains, Phase IV (KMG-IV): sequencing the most valuable type-strain genomes for metagenomic binning, comparative biology and taxonomic classification.</title>
        <authorList>
            <person name="Goeker M."/>
        </authorList>
    </citation>
    <scope>NUCLEOTIDE SEQUENCE [LARGE SCALE GENOMIC DNA]</scope>
    <source>
        <strain evidence="1 2">DSM 14364</strain>
    </source>
</reference>
<dbReference type="OrthoDB" id="8020279at2"/>
<accession>A0A370HGZ0</accession>
<name>A0A370HGZ0_9HYPH</name>
<gene>
    <name evidence="1" type="ORF">DES45_10777</name>
</gene>
<keyword evidence="2" id="KW-1185">Reference proteome</keyword>
<evidence type="ECO:0000313" key="2">
    <source>
        <dbReference type="Proteomes" id="UP000254925"/>
    </source>
</evidence>
<comment type="caution">
    <text evidence="1">The sequence shown here is derived from an EMBL/GenBank/DDBJ whole genome shotgun (WGS) entry which is preliminary data.</text>
</comment>
<sequence length="133" mass="13692">MRAFVSATTARDGAVTCLRLLLRCLLVVTVALGLASAPLSAMARAAESTVGAEAHHGGPDVLAPWMPDHDHASPAKHHAMGQTCCHPGCIMAVVPGAMSLTTALMSWVAVPIPRDPRAPPAAPSGIDRPPKHA</sequence>
<dbReference type="AlphaFoldDB" id="A0A370HGZ0"/>
<organism evidence="1 2">
    <name type="scientific">Microvirga subterranea</name>
    <dbReference type="NCBI Taxonomy" id="186651"/>
    <lineage>
        <taxon>Bacteria</taxon>
        <taxon>Pseudomonadati</taxon>
        <taxon>Pseudomonadota</taxon>
        <taxon>Alphaproteobacteria</taxon>
        <taxon>Hyphomicrobiales</taxon>
        <taxon>Methylobacteriaceae</taxon>
        <taxon>Microvirga</taxon>
    </lineage>
</organism>
<dbReference type="Proteomes" id="UP000254925">
    <property type="component" value="Unassembled WGS sequence"/>
</dbReference>
<evidence type="ECO:0008006" key="3">
    <source>
        <dbReference type="Google" id="ProtNLM"/>
    </source>
</evidence>
<proteinExistence type="predicted"/>